<dbReference type="NCBIfam" id="TIGR00247">
    <property type="entry name" value="endolytic transglycosylase MltG"/>
    <property type="match status" value="1"/>
</dbReference>
<dbReference type="Proteomes" id="UP000229631">
    <property type="component" value="Unassembled WGS sequence"/>
</dbReference>
<dbReference type="Pfam" id="PF02618">
    <property type="entry name" value="YceG"/>
    <property type="match status" value="1"/>
</dbReference>
<dbReference type="Gene3D" id="3.30.1490.480">
    <property type="entry name" value="Endolytic murein transglycosylase"/>
    <property type="match status" value="1"/>
</dbReference>
<keyword evidence="4 7" id="KW-0472">Membrane</keyword>
<evidence type="ECO:0000256" key="4">
    <source>
        <dbReference type="ARBA" id="ARBA00023136"/>
    </source>
</evidence>
<evidence type="ECO:0000313" key="8">
    <source>
        <dbReference type="EMBL" id="PIV00281.1"/>
    </source>
</evidence>
<evidence type="ECO:0000256" key="6">
    <source>
        <dbReference type="ARBA" id="ARBA00023316"/>
    </source>
</evidence>
<dbReference type="PANTHER" id="PTHR30518">
    <property type="entry name" value="ENDOLYTIC MUREIN TRANSGLYCOSYLASE"/>
    <property type="match status" value="1"/>
</dbReference>
<evidence type="ECO:0000256" key="5">
    <source>
        <dbReference type="ARBA" id="ARBA00023239"/>
    </source>
</evidence>
<sequence>MKIVKKRFLPLVLFFLFLAVILVFFLWYQAGLSAVNLHAKEKISFPVNKGDSISEIAVRLKQAGLIRDLTRFKIYVFFSRTAKKIKAGDFDLSASQNVPELVKILVKGRTDLRITIIEGLRQEQIGELLKARGLPLDLTEWQQEIVVNQKEGAIFPDTYFFSPDATQGAILKTIDRNFQKRVTVGLSQEIAESKLTLREILTLASIVERESRTEVDRAIVAGILLKRWSKGWTLQADATVQYAVATKNLRLKTKDFEWWPKNLTVKDLEINSPYNTYVTADLPPGPICNPGLSSIKAVLNPTQSPYWFYLNDGNGEMHYAKSDAEQVTNIRRYLF</sequence>
<keyword evidence="6 7" id="KW-0961">Cell wall biogenesis/degradation</keyword>
<dbReference type="GO" id="GO:0005886">
    <property type="term" value="C:plasma membrane"/>
    <property type="evidence" value="ECO:0007669"/>
    <property type="project" value="UniProtKB-UniRule"/>
</dbReference>
<accession>A0A2M7BAZ7</accession>
<gene>
    <name evidence="7" type="primary">mltG</name>
    <name evidence="8" type="ORF">COS54_03295</name>
</gene>
<evidence type="ECO:0000256" key="3">
    <source>
        <dbReference type="ARBA" id="ARBA00022989"/>
    </source>
</evidence>
<evidence type="ECO:0000256" key="2">
    <source>
        <dbReference type="ARBA" id="ARBA00022692"/>
    </source>
</evidence>
<dbReference type="AlphaFoldDB" id="A0A2M7BAZ7"/>
<dbReference type="GO" id="GO:0008932">
    <property type="term" value="F:lytic endotransglycosylase activity"/>
    <property type="evidence" value="ECO:0007669"/>
    <property type="project" value="UniProtKB-UniRule"/>
</dbReference>
<dbReference type="GO" id="GO:0009252">
    <property type="term" value="P:peptidoglycan biosynthetic process"/>
    <property type="evidence" value="ECO:0007669"/>
    <property type="project" value="UniProtKB-UniRule"/>
</dbReference>
<comment type="caution">
    <text evidence="8">The sequence shown here is derived from an EMBL/GenBank/DDBJ whole genome shotgun (WGS) entry which is preliminary data.</text>
</comment>
<evidence type="ECO:0000256" key="7">
    <source>
        <dbReference type="HAMAP-Rule" id="MF_02065"/>
    </source>
</evidence>
<keyword evidence="5 7" id="KW-0456">Lyase</keyword>
<name>A0A2M7BAZ7_9BACT</name>
<comment type="catalytic activity">
    <reaction evidence="7">
        <text>a peptidoglycan chain = a peptidoglycan chain with N-acetyl-1,6-anhydromuramyl-[peptide] at the reducing end + a peptidoglycan chain with N-acetylglucosamine at the non-reducing end.</text>
        <dbReference type="EC" id="4.2.2.29"/>
    </reaction>
</comment>
<dbReference type="EC" id="4.2.2.29" evidence="7"/>
<comment type="similarity">
    <text evidence="7">Belongs to the transglycosylase MltG family.</text>
</comment>
<dbReference type="EMBL" id="PEVC01000058">
    <property type="protein sequence ID" value="PIV00281.1"/>
    <property type="molecule type" value="Genomic_DNA"/>
</dbReference>
<dbReference type="GO" id="GO:0071555">
    <property type="term" value="P:cell wall organization"/>
    <property type="evidence" value="ECO:0007669"/>
    <property type="project" value="UniProtKB-KW"/>
</dbReference>
<organism evidence="8 9">
    <name type="scientific">Candidatus Shapirobacteria bacterium CG03_land_8_20_14_0_80_39_12</name>
    <dbReference type="NCBI Taxonomy" id="1974879"/>
    <lineage>
        <taxon>Bacteria</taxon>
        <taxon>Candidatus Shapironibacteriota</taxon>
    </lineage>
</organism>
<evidence type="ECO:0000313" key="9">
    <source>
        <dbReference type="Proteomes" id="UP000229631"/>
    </source>
</evidence>
<reference evidence="9" key="1">
    <citation type="submission" date="2017-09" db="EMBL/GenBank/DDBJ databases">
        <title>Depth-based differentiation of microbial function through sediment-hosted aquifers and enrichment of novel symbionts in the deep terrestrial subsurface.</title>
        <authorList>
            <person name="Probst A.J."/>
            <person name="Ladd B."/>
            <person name="Jarett J.K."/>
            <person name="Geller-Mcgrath D.E."/>
            <person name="Sieber C.M.K."/>
            <person name="Emerson J.B."/>
            <person name="Anantharaman K."/>
            <person name="Thomas B.C."/>
            <person name="Malmstrom R."/>
            <person name="Stieglmeier M."/>
            <person name="Klingl A."/>
            <person name="Woyke T."/>
            <person name="Ryan C.M."/>
            <person name="Banfield J.F."/>
        </authorList>
    </citation>
    <scope>NUCLEOTIDE SEQUENCE [LARGE SCALE GENOMIC DNA]</scope>
</reference>
<dbReference type="HAMAP" id="MF_02065">
    <property type="entry name" value="MltG"/>
    <property type="match status" value="1"/>
</dbReference>
<feature type="site" description="Important for catalytic activity" evidence="7">
    <location>
        <position position="210"/>
    </location>
</feature>
<keyword evidence="3 7" id="KW-1133">Transmembrane helix</keyword>
<comment type="function">
    <text evidence="7">Functions as a peptidoglycan terminase that cleaves nascent peptidoglycan strands endolytically to terminate their elongation.</text>
</comment>
<proteinExistence type="inferred from homology"/>
<dbReference type="InterPro" id="IPR003770">
    <property type="entry name" value="MLTG-like"/>
</dbReference>
<dbReference type="PANTHER" id="PTHR30518:SF2">
    <property type="entry name" value="ENDOLYTIC MUREIN TRANSGLYCOSYLASE"/>
    <property type="match status" value="1"/>
</dbReference>
<keyword evidence="2 7" id="KW-0812">Transmembrane</keyword>
<protein>
    <recommendedName>
        <fullName evidence="7">Endolytic murein transglycosylase</fullName>
        <ecNumber evidence="7">4.2.2.29</ecNumber>
    </recommendedName>
    <alternativeName>
        <fullName evidence="7">Peptidoglycan lytic transglycosylase</fullName>
    </alternativeName>
    <alternativeName>
        <fullName evidence="7">Peptidoglycan polymerization terminase</fullName>
    </alternativeName>
</protein>
<evidence type="ECO:0000256" key="1">
    <source>
        <dbReference type="ARBA" id="ARBA00022475"/>
    </source>
</evidence>
<keyword evidence="1 7" id="KW-1003">Cell membrane</keyword>